<keyword evidence="3" id="KW-1185">Reference proteome</keyword>
<dbReference type="AlphaFoldDB" id="A0AAV3R9R7"/>
<dbReference type="Proteomes" id="UP001454036">
    <property type="component" value="Unassembled WGS sequence"/>
</dbReference>
<organism evidence="2 3">
    <name type="scientific">Lithospermum erythrorhizon</name>
    <name type="common">Purple gromwell</name>
    <name type="synonym">Lithospermum officinale var. erythrorhizon</name>
    <dbReference type="NCBI Taxonomy" id="34254"/>
    <lineage>
        <taxon>Eukaryota</taxon>
        <taxon>Viridiplantae</taxon>
        <taxon>Streptophyta</taxon>
        <taxon>Embryophyta</taxon>
        <taxon>Tracheophyta</taxon>
        <taxon>Spermatophyta</taxon>
        <taxon>Magnoliopsida</taxon>
        <taxon>eudicotyledons</taxon>
        <taxon>Gunneridae</taxon>
        <taxon>Pentapetalae</taxon>
        <taxon>asterids</taxon>
        <taxon>lamiids</taxon>
        <taxon>Boraginales</taxon>
        <taxon>Boraginaceae</taxon>
        <taxon>Boraginoideae</taxon>
        <taxon>Lithospermeae</taxon>
        <taxon>Lithospermum</taxon>
    </lineage>
</organism>
<gene>
    <name evidence="2" type="ORF">LIER_25619</name>
</gene>
<evidence type="ECO:0000256" key="1">
    <source>
        <dbReference type="SAM" id="MobiDB-lite"/>
    </source>
</evidence>
<comment type="caution">
    <text evidence="2">The sequence shown here is derived from an EMBL/GenBank/DDBJ whole genome shotgun (WGS) entry which is preliminary data.</text>
</comment>
<proteinExistence type="predicted"/>
<feature type="region of interest" description="Disordered" evidence="1">
    <location>
        <begin position="1"/>
        <end position="31"/>
    </location>
</feature>
<evidence type="ECO:0000313" key="2">
    <source>
        <dbReference type="EMBL" id="GAA0171633.1"/>
    </source>
</evidence>
<protein>
    <submittedName>
        <fullName evidence="2">Uncharacterized protein</fullName>
    </submittedName>
</protein>
<evidence type="ECO:0000313" key="3">
    <source>
        <dbReference type="Proteomes" id="UP001454036"/>
    </source>
</evidence>
<reference evidence="2 3" key="1">
    <citation type="submission" date="2024-01" db="EMBL/GenBank/DDBJ databases">
        <title>The complete chloroplast genome sequence of Lithospermum erythrorhizon: insights into the phylogenetic relationship among Boraginaceae species and the maternal lineages of purple gromwells.</title>
        <authorList>
            <person name="Okada T."/>
            <person name="Watanabe K."/>
        </authorList>
    </citation>
    <scope>NUCLEOTIDE SEQUENCE [LARGE SCALE GENOMIC DNA]</scope>
</reference>
<name>A0AAV3R9R7_LITER</name>
<accession>A0AAV3R9R7</accession>
<dbReference type="EMBL" id="BAABME010007758">
    <property type="protein sequence ID" value="GAA0171633.1"/>
    <property type="molecule type" value="Genomic_DNA"/>
</dbReference>
<sequence>MKVVKKAASSPRPSIMAELPPRPSQVANPTPHYSPTVASRILLPLSQTWTYPMSLPPILSLERDLQTSDPLMAAGFFTPEFLTPPYTLHGGQQICMDTPFKSYLQSFHAVRPLLLEGLCERYSNAPDPLEVYEDMCRDLIQLYGGFMSRRAFILSGFGSLPLS</sequence>